<reference evidence="7 10" key="3">
    <citation type="submission" date="2016-10" db="EMBL/GenBank/DDBJ databases">
        <title>Genome sequence of Nocardia seriolae strain EM150506, isolated from Anguila japonica.</title>
        <authorList>
            <person name="Han H.-J."/>
        </authorList>
    </citation>
    <scope>NUCLEOTIDE SEQUENCE [LARGE SCALE GENOMIC DNA]</scope>
    <source>
        <strain evidence="7 10">EM150506</strain>
    </source>
</reference>
<dbReference type="EMBL" id="BBYQ01000028">
    <property type="protein sequence ID" value="GAP28102.1"/>
    <property type="molecule type" value="Genomic_DNA"/>
</dbReference>
<evidence type="ECO:0000256" key="5">
    <source>
        <dbReference type="ARBA" id="ARBA00023163"/>
    </source>
</evidence>
<dbReference type="Proteomes" id="UP000180166">
    <property type="component" value="Chromosome"/>
</dbReference>
<dbReference type="InterPro" id="IPR005119">
    <property type="entry name" value="LysR_subst-bd"/>
</dbReference>
<evidence type="ECO:0000256" key="3">
    <source>
        <dbReference type="ARBA" id="ARBA00023125"/>
    </source>
</evidence>
<evidence type="ECO:0000313" key="8">
    <source>
        <dbReference type="EMBL" id="GAP28102.1"/>
    </source>
</evidence>
<dbReference type="Gene3D" id="3.40.190.10">
    <property type="entry name" value="Periplasmic binding protein-like II"/>
    <property type="match status" value="2"/>
</dbReference>
<evidence type="ECO:0000313" key="10">
    <source>
        <dbReference type="Proteomes" id="UP000180166"/>
    </source>
</evidence>
<evidence type="ECO:0000256" key="4">
    <source>
        <dbReference type="ARBA" id="ARBA00023159"/>
    </source>
</evidence>
<evidence type="ECO:0000256" key="2">
    <source>
        <dbReference type="ARBA" id="ARBA00023015"/>
    </source>
</evidence>
<comment type="similarity">
    <text evidence="1">Belongs to the LysR transcriptional regulatory family.</text>
</comment>
<evidence type="ECO:0000256" key="1">
    <source>
        <dbReference type="ARBA" id="ARBA00009437"/>
    </source>
</evidence>
<keyword evidence="9" id="KW-1185">Reference proteome</keyword>
<name>A0ABC9YRM3_9NOCA</name>
<dbReference type="EMBL" id="CP017839">
    <property type="protein sequence ID" value="APA96468.1"/>
    <property type="molecule type" value="Genomic_DNA"/>
</dbReference>
<accession>A0ABC9YRM3</accession>
<reference evidence="9" key="1">
    <citation type="submission" date="2015-07" db="EMBL/GenBank/DDBJ databases">
        <title>Nocardia seriolae U-1 whole genome shotgun sequence.</title>
        <authorList>
            <person name="Imajoh M."/>
            <person name="Fukumoto Y."/>
            <person name="Sukeda M."/>
            <person name="Yamane J."/>
            <person name="Yamasaki K."/>
            <person name="Shimizu M."/>
            <person name="Ohnishi K."/>
            <person name="Oshima S."/>
        </authorList>
    </citation>
    <scope>NUCLEOTIDE SEQUENCE [LARGE SCALE GENOMIC DNA]</scope>
    <source>
        <strain evidence="9">U-1</strain>
    </source>
</reference>
<dbReference type="Proteomes" id="UP000037179">
    <property type="component" value="Unassembled WGS sequence"/>
</dbReference>
<evidence type="ECO:0000313" key="7">
    <source>
        <dbReference type="EMBL" id="APA96468.1"/>
    </source>
</evidence>
<dbReference type="GO" id="GO:0003677">
    <property type="term" value="F:DNA binding"/>
    <property type="evidence" value="ECO:0007669"/>
    <property type="project" value="UniProtKB-KW"/>
</dbReference>
<feature type="domain" description="LysR substrate-binding" evidence="6">
    <location>
        <begin position="5"/>
        <end position="75"/>
    </location>
</feature>
<sequence length="82" mass="9152">MRIGAVTDRPDDWLIAIANGYGIALAPESASRYFARPGIVYRPVEGVSPTRVGVAWRPSEDADPVVREFVRSCLEYRETARE</sequence>
<dbReference type="KEGG" id="nsr:NS506_02403"/>
<protein>
    <submittedName>
        <fullName evidence="8">LysR family transcriptional regulator</fullName>
    </submittedName>
</protein>
<gene>
    <name evidence="7" type="ORF">NS506_02403</name>
    <name evidence="8" type="ORF">NSK11_contig00028-0015</name>
</gene>
<dbReference type="PANTHER" id="PTHR30346">
    <property type="entry name" value="TRANSCRIPTIONAL DUAL REGULATOR HCAR-RELATED"/>
    <property type="match status" value="1"/>
</dbReference>
<keyword evidence="4" id="KW-0010">Activator</keyword>
<evidence type="ECO:0000313" key="9">
    <source>
        <dbReference type="Proteomes" id="UP000037179"/>
    </source>
</evidence>
<proteinExistence type="inferred from homology"/>
<reference evidence="8 9" key="2">
    <citation type="journal article" date="2016" name="Genome Announc.">
        <title>Draft Genome Sequence of Erythromycin- and Oxytetracycline-Sensitive Nocardia seriolae Strain U-1 (NBRC 110359).</title>
        <authorList>
            <person name="Imajoh M."/>
            <person name="Sukeda M."/>
            <person name="Shimizu M."/>
            <person name="Yamane J."/>
            <person name="Ohnishi K."/>
            <person name="Oshima S."/>
        </authorList>
    </citation>
    <scope>NUCLEOTIDE SEQUENCE [LARGE SCALE GENOMIC DNA]</scope>
    <source>
        <strain evidence="8 9">U-1</strain>
    </source>
</reference>
<organism evidence="8 9">
    <name type="scientific">Nocardia seriolae</name>
    <dbReference type="NCBI Taxonomy" id="37332"/>
    <lineage>
        <taxon>Bacteria</taxon>
        <taxon>Bacillati</taxon>
        <taxon>Actinomycetota</taxon>
        <taxon>Actinomycetes</taxon>
        <taxon>Mycobacteriales</taxon>
        <taxon>Nocardiaceae</taxon>
        <taxon>Nocardia</taxon>
    </lineage>
</organism>
<keyword evidence="5" id="KW-0804">Transcription</keyword>
<dbReference type="PANTHER" id="PTHR30346:SF0">
    <property type="entry name" value="HCA OPERON TRANSCRIPTIONAL ACTIVATOR HCAR"/>
    <property type="match status" value="1"/>
</dbReference>
<dbReference type="Pfam" id="PF03466">
    <property type="entry name" value="LysR_substrate"/>
    <property type="match status" value="1"/>
</dbReference>
<dbReference type="AlphaFoldDB" id="A0ABC9YRM3"/>
<dbReference type="SUPFAM" id="SSF53850">
    <property type="entry name" value="Periplasmic binding protein-like II"/>
    <property type="match status" value="1"/>
</dbReference>
<keyword evidence="3" id="KW-0238">DNA-binding</keyword>
<keyword evidence="2" id="KW-0805">Transcription regulation</keyword>
<evidence type="ECO:0000259" key="6">
    <source>
        <dbReference type="Pfam" id="PF03466"/>
    </source>
</evidence>